<evidence type="ECO:0008006" key="3">
    <source>
        <dbReference type="Google" id="ProtNLM"/>
    </source>
</evidence>
<feature type="chain" id="PRO_5026746179" description="Internalin-A" evidence="1">
    <location>
        <begin position="33"/>
        <end position="455"/>
    </location>
</feature>
<gene>
    <name evidence="2" type="ORF">CILFYP54_01332</name>
</gene>
<dbReference type="Pfam" id="PF09479">
    <property type="entry name" value="Flg_new"/>
    <property type="match status" value="2"/>
</dbReference>
<dbReference type="InterPro" id="IPR013378">
    <property type="entry name" value="InlB-like_B-rpt"/>
</dbReference>
<dbReference type="AlphaFoldDB" id="A0A6N2YYL8"/>
<keyword evidence="1" id="KW-0732">Signal</keyword>
<proteinExistence type="predicted"/>
<protein>
    <recommendedName>
        <fullName evidence="3">Internalin-A</fullName>
    </recommendedName>
</protein>
<sequence>MYVGNKRRKSAIRLLALLLAVIVCAFPQDASAAGWITFKDDWNGKLQQLSDYMVADSRNQDGSLTATVRTRFYHHGTLGKIKWATDKIIYVDGTETAKIYSDRNASAGPGGHLAQQVSFSVRGGGSHRITSVEVPFNRPDTQAGWDFTITLPYLVVFKSGYGNNEVLKRQEVMPGGSAIAPQVNREGYNFTGWDKNFSNVHSDLTVTAQWKKKMCRVRFLTGYGNDDVIKTQMVEWGGDATAPPDPRRKGWRFTGWDRGYTNVKSDIDVRARWAPDGRIRYHADGELRYTQSGLTPGTAVQTPTAAIDACRRAACTPGWTGWFSDSACTVPWNGGNVPAGTLDLYSYNELTVSFAPTTDCAATTGTFVTAPDGPGIDYPLIPSPRTVRYGRGLSLSLPNGCLRDDGDSIYVTYRPQGYFPSASGGTPSLSLNPKQDTTVFIRWAETIAEGVETTL</sequence>
<feature type="signal peptide" evidence="1">
    <location>
        <begin position="1"/>
        <end position="32"/>
    </location>
</feature>
<name>A0A6N2YYL8_9ACTN</name>
<accession>A0A6N2YYL8</accession>
<organism evidence="2">
    <name type="scientific">Collinsella intestinalis</name>
    <dbReference type="NCBI Taxonomy" id="147207"/>
    <lineage>
        <taxon>Bacteria</taxon>
        <taxon>Bacillati</taxon>
        <taxon>Actinomycetota</taxon>
        <taxon>Coriobacteriia</taxon>
        <taxon>Coriobacteriales</taxon>
        <taxon>Coriobacteriaceae</taxon>
        <taxon>Collinsella</taxon>
    </lineage>
</organism>
<dbReference type="RefSeq" id="WP_421756051.1">
    <property type="nucleotide sequence ID" value="NZ_CACRTN010000009.1"/>
</dbReference>
<evidence type="ECO:0000256" key="1">
    <source>
        <dbReference type="SAM" id="SignalP"/>
    </source>
</evidence>
<reference evidence="2" key="1">
    <citation type="submission" date="2019-11" db="EMBL/GenBank/DDBJ databases">
        <authorList>
            <person name="Feng L."/>
        </authorList>
    </citation>
    <scope>NUCLEOTIDE SEQUENCE</scope>
    <source>
        <strain evidence="2">CintestinalisLFYP54</strain>
    </source>
</reference>
<dbReference type="EMBL" id="CACRTN010000009">
    <property type="protein sequence ID" value="VYT70947.1"/>
    <property type="molecule type" value="Genomic_DNA"/>
</dbReference>
<evidence type="ECO:0000313" key="2">
    <source>
        <dbReference type="EMBL" id="VYT70947.1"/>
    </source>
</evidence>